<dbReference type="InterPro" id="IPR019650">
    <property type="entry name" value="DUF2513"/>
</dbReference>
<reference evidence="2" key="1">
    <citation type="journal article" date="2019" name="Int. J. Syst. Evol. Microbiol.">
        <title>The Global Catalogue of Microorganisms (GCM) 10K type strain sequencing project: providing services to taxonomists for standard genome sequencing and annotation.</title>
        <authorList>
            <consortium name="The Broad Institute Genomics Platform"/>
            <consortium name="The Broad Institute Genome Sequencing Center for Infectious Disease"/>
            <person name="Wu L."/>
            <person name="Ma J."/>
        </authorList>
    </citation>
    <scope>NUCLEOTIDE SEQUENCE [LARGE SCALE GENOMIC DNA]</scope>
    <source>
        <strain evidence="2">KCTC 42281</strain>
    </source>
</reference>
<evidence type="ECO:0000313" key="1">
    <source>
        <dbReference type="EMBL" id="MFC3705663.1"/>
    </source>
</evidence>
<organism evidence="1 2">
    <name type="scientific">Devosia honganensis</name>
    <dbReference type="NCBI Taxonomy" id="1610527"/>
    <lineage>
        <taxon>Bacteria</taxon>
        <taxon>Pseudomonadati</taxon>
        <taxon>Pseudomonadota</taxon>
        <taxon>Alphaproteobacteria</taxon>
        <taxon>Hyphomicrobiales</taxon>
        <taxon>Devosiaceae</taxon>
        <taxon>Devosia</taxon>
    </lineage>
</organism>
<comment type="caution">
    <text evidence="1">The sequence shown here is derived from an EMBL/GenBank/DDBJ whole genome shotgun (WGS) entry which is preliminary data.</text>
</comment>
<name>A0ABV7X4S6_9HYPH</name>
<gene>
    <name evidence="1" type="ORF">ACFOOL_12945</name>
</gene>
<dbReference type="Proteomes" id="UP001595613">
    <property type="component" value="Unassembled WGS sequence"/>
</dbReference>
<keyword evidence="2" id="KW-1185">Reference proteome</keyword>
<dbReference type="Pfam" id="PF10711">
    <property type="entry name" value="DUF2513"/>
    <property type="match status" value="1"/>
</dbReference>
<proteinExistence type="predicted"/>
<sequence>MLAAADPVDVAILVARAKLAHVEDREWDMRRDMELVREIFRKVQEKTTLDYRPIGPIEGYDDFDVGRHVEMLHKAGYIDGFHNKEKLGQPGIVHIYDLSWDGHEFAGAILTDEGTWQKMKSAFGPERLATAPLKMIESVAIQAVTAWALSKMGLN</sequence>
<dbReference type="RefSeq" id="WP_380097558.1">
    <property type="nucleotide sequence ID" value="NZ_JBHRYD010000011.1"/>
</dbReference>
<protein>
    <submittedName>
        <fullName evidence="1">DUF2513 domain-containing protein</fullName>
    </submittedName>
</protein>
<accession>A0ABV7X4S6</accession>
<evidence type="ECO:0000313" key="2">
    <source>
        <dbReference type="Proteomes" id="UP001595613"/>
    </source>
</evidence>
<dbReference type="EMBL" id="JBHRYD010000011">
    <property type="protein sequence ID" value="MFC3705663.1"/>
    <property type="molecule type" value="Genomic_DNA"/>
</dbReference>